<evidence type="ECO:0000256" key="2">
    <source>
        <dbReference type="SAM" id="Phobius"/>
    </source>
</evidence>
<dbReference type="OrthoDB" id="5417135at2759"/>
<organism evidence="3 4">
    <name type="scientific">Trichophyton rubrum (strain ATCC MYA-4607 / CBS 118892)</name>
    <name type="common">Athlete's foot fungus</name>
    <dbReference type="NCBI Taxonomy" id="559305"/>
    <lineage>
        <taxon>Eukaryota</taxon>
        <taxon>Fungi</taxon>
        <taxon>Dikarya</taxon>
        <taxon>Ascomycota</taxon>
        <taxon>Pezizomycotina</taxon>
        <taxon>Eurotiomycetes</taxon>
        <taxon>Eurotiomycetidae</taxon>
        <taxon>Onygenales</taxon>
        <taxon>Arthrodermataceae</taxon>
        <taxon>Trichophyton</taxon>
    </lineage>
</organism>
<evidence type="ECO:0000313" key="3">
    <source>
        <dbReference type="EMBL" id="KFL61668.1"/>
    </source>
</evidence>
<feature type="compositionally biased region" description="Polar residues" evidence="1">
    <location>
        <begin position="184"/>
        <end position="200"/>
    </location>
</feature>
<feature type="compositionally biased region" description="Polar residues" evidence="1">
    <location>
        <begin position="767"/>
        <end position="784"/>
    </location>
</feature>
<feature type="region of interest" description="Disordered" evidence="1">
    <location>
        <begin position="26"/>
        <end position="272"/>
    </location>
</feature>
<gene>
    <name evidence="3" type="ORF">TERG_12164</name>
</gene>
<dbReference type="eggNOG" id="ENOG502REX9">
    <property type="taxonomic scope" value="Eukaryota"/>
</dbReference>
<dbReference type="VEuPathDB" id="FungiDB:TERG_12164"/>
<feature type="region of interest" description="Disordered" evidence="1">
    <location>
        <begin position="902"/>
        <end position="927"/>
    </location>
</feature>
<evidence type="ECO:0000313" key="4">
    <source>
        <dbReference type="Proteomes" id="UP000008864"/>
    </source>
</evidence>
<feature type="region of interest" description="Disordered" evidence="1">
    <location>
        <begin position="431"/>
        <end position="508"/>
    </location>
</feature>
<feature type="region of interest" description="Disordered" evidence="1">
    <location>
        <begin position="831"/>
        <end position="853"/>
    </location>
</feature>
<feature type="compositionally biased region" description="Polar residues" evidence="1">
    <location>
        <begin position="90"/>
        <end position="105"/>
    </location>
</feature>
<feature type="compositionally biased region" description="Low complexity" evidence="1">
    <location>
        <begin position="140"/>
        <end position="159"/>
    </location>
</feature>
<sequence>MSMDWAMDSPYFLPPGLQKSRGSLHSLSRTIPGEDKYGIAFDGNGSIRSNTPTRRHNNADDASSYTAGSSRRVGGADGHHHHNGGLGDDMSQNLLRNAQRMSTSPPLAAVPAESPSPPQPAHLPFDNRFDELGLPSSISNNNNNNNNLKEITNNNDNNNSGTCSNTGDDNQMGAAKSKDPALRSSHNYLGQFIHSGSRSSTPDDQKKQDSVSNQQDGHPSLPGLAFSTNDGPKLDFNLGPSSTPAATAVTGRQQGDADSDYGDESKPASGLPQFNIMPAQELQQQQLHGDEYGHGYPEEGDDGTDSIHDVYDQYYDSNHLIDTRRLTMGIRPLPPEDPSDNPEQRANRIRSFYKEYFDESKPFQQDYIEDYGDVPPLPNPAAPFAQPLPRRAMTPPPRMPPAFPPRRHPGVGHQPPPGMGGMNRGFAHSATNSLASGGHPMGGPRAFSSASGRIAHPRQKKPLPPPSPLHILPTPHKLKDDTFLPIDFAPGPRARDRQAGRPETPLGGLQHYNLMVPSHSPLVSSFDELPSVPSPHALRKSGTYTALDFAPPPRFKNESGTGSDAGSIRSNRTGISALQAHNIRSGAYRVSRLPAETVGTRDDFSSNLKPHQNPSPTTPEQSSTTIIITSTASLPSNPNPTRPAPSSSSSSTSSSAPTLPPGSGSGNGNGGLSAGGTIAIAVVVPVVSVALIIILLLFWYRKRKARKLAEEERKQEIEEYRFNPNNDPTLPAVGMYDTDVALKDTSAAAAAGAGGAAASGGYRGWGTTSNSRHAPTNTASSGGADSSAMYGREVSPVEESFHMADDEQRQGLGRVEPAAAGIPKALHIGQPPVQQQQQQQQPLQHQQQVPIQHQNASNIHRGLSNASSAYSTGAQSDMSDDMMPPGAPAGAQYYEESAYYPDGQGAGYSHGHSSSHGHDQTSLGPQPVIRDVSARRNTRIESPSVFPHPQQGNAGIAQNF</sequence>
<dbReference type="STRING" id="559305.A0A080WU48"/>
<feature type="region of interest" description="Disordered" evidence="1">
    <location>
        <begin position="866"/>
        <end position="890"/>
    </location>
</feature>
<protein>
    <submittedName>
        <fullName evidence="3">Uncharacterized protein</fullName>
    </submittedName>
</protein>
<dbReference type="AlphaFoldDB" id="A0A080WU48"/>
<feature type="compositionally biased region" description="Basic and acidic residues" evidence="1">
    <location>
        <begin position="288"/>
        <end position="297"/>
    </location>
</feature>
<reference evidence="4" key="1">
    <citation type="journal article" date="2012" name="MBio">
        <title>Comparative genome analysis of Trichophyton rubrum and related dermatophytes reveals candidate genes involved in infection.</title>
        <authorList>
            <person name="Martinez D.A."/>
            <person name="Oliver B.G."/>
            <person name="Graeser Y."/>
            <person name="Goldberg J.M."/>
            <person name="Li W."/>
            <person name="Martinez-Rossi N.M."/>
            <person name="Monod M."/>
            <person name="Shelest E."/>
            <person name="Barton R.C."/>
            <person name="Birch E."/>
            <person name="Brakhage A.A."/>
            <person name="Chen Z."/>
            <person name="Gurr S.J."/>
            <person name="Heiman D."/>
            <person name="Heitman J."/>
            <person name="Kosti I."/>
            <person name="Rossi A."/>
            <person name="Saif S."/>
            <person name="Samalova M."/>
            <person name="Saunders C.W."/>
            <person name="Shea T."/>
            <person name="Summerbell R.C."/>
            <person name="Xu J."/>
            <person name="Young S."/>
            <person name="Zeng Q."/>
            <person name="Birren B.W."/>
            <person name="Cuomo C.A."/>
            <person name="White T.C."/>
        </authorList>
    </citation>
    <scope>NUCLEOTIDE SEQUENCE [LARGE SCALE GENOMIC DNA]</scope>
    <source>
        <strain evidence="4">ATCC MYA-4607 / CBS 118892</strain>
    </source>
</reference>
<dbReference type="HOGENOM" id="CLU_307803_0_0_1"/>
<evidence type="ECO:0000256" key="1">
    <source>
        <dbReference type="SAM" id="MobiDB-lite"/>
    </source>
</evidence>
<feature type="compositionally biased region" description="Polar residues" evidence="1">
    <location>
        <begin position="60"/>
        <end position="69"/>
    </location>
</feature>
<keyword evidence="2" id="KW-0472">Membrane</keyword>
<feature type="region of interest" description="Disordered" evidence="1">
    <location>
        <begin position="767"/>
        <end position="789"/>
    </location>
</feature>
<feature type="region of interest" description="Disordered" evidence="1">
    <location>
        <begin position="284"/>
        <end position="303"/>
    </location>
</feature>
<dbReference type="EMBL" id="GG700651">
    <property type="protein sequence ID" value="KFL61668.1"/>
    <property type="molecule type" value="Genomic_DNA"/>
</dbReference>
<feature type="compositionally biased region" description="Polar residues" evidence="1">
    <location>
        <begin position="558"/>
        <end position="569"/>
    </location>
</feature>
<keyword evidence="2" id="KW-1133">Transmembrane helix</keyword>
<name>A0A080WU48_TRIRC</name>
<dbReference type="InParanoid" id="A0A080WU48"/>
<feature type="compositionally biased region" description="Low complexity" evidence="1">
    <location>
        <begin position="644"/>
        <end position="657"/>
    </location>
</feature>
<dbReference type="PANTHER" id="PTHR42088">
    <property type="entry name" value="YALI0F10131P"/>
    <property type="match status" value="1"/>
</dbReference>
<feature type="compositionally biased region" description="Polar residues" evidence="1">
    <location>
        <begin position="866"/>
        <end position="877"/>
    </location>
</feature>
<dbReference type="RefSeq" id="XP_003235568.2">
    <property type="nucleotide sequence ID" value="XM_003235520.2"/>
</dbReference>
<feature type="compositionally biased region" description="Polar residues" evidence="1">
    <location>
        <begin position="239"/>
        <end position="253"/>
    </location>
</feature>
<dbReference type="Proteomes" id="UP000008864">
    <property type="component" value="Unassembled WGS sequence"/>
</dbReference>
<dbReference type="GeneID" id="10379496"/>
<feature type="compositionally biased region" description="Low complexity" evidence="1">
    <location>
        <begin position="614"/>
        <end position="636"/>
    </location>
</feature>
<feature type="region of interest" description="Disordered" evidence="1">
    <location>
        <begin position="599"/>
        <end position="668"/>
    </location>
</feature>
<proteinExistence type="predicted"/>
<feature type="transmembrane region" description="Helical" evidence="2">
    <location>
        <begin position="678"/>
        <end position="700"/>
    </location>
</feature>
<feature type="region of interest" description="Disordered" evidence="1">
    <location>
        <begin position="537"/>
        <end position="569"/>
    </location>
</feature>
<feature type="compositionally biased region" description="Polar residues" evidence="1">
    <location>
        <begin position="160"/>
        <end position="169"/>
    </location>
</feature>
<feature type="compositionally biased region" description="Polar residues" evidence="1">
    <location>
        <begin position="950"/>
        <end position="960"/>
    </location>
</feature>
<dbReference type="PANTHER" id="PTHR42088:SF1">
    <property type="entry name" value="YALI0F10131P"/>
    <property type="match status" value="1"/>
</dbReference>
<feature type="region of interest" description="Disordered" evidence="1">
    <location>
        <begin position="941"/>
        <end position="960"/>
    </location>
</feature>
<keyword evidence="4" id="KW-1185">Reference proteome</keyword>
<accession>A0A080WU48</accession>
<keyword evidence="2" id="KW-0812">Transmembrane</keyword>